<dbReference type="Proteomes" id="UP000231194">
    <property type="component" value="Unassembled WGS sequence"/>
</dbReference>
<comment type="caution">
    <text evidence="2">The sequence shown here is derived from an EMBL/GenBank/DDBJ whole genome shotgun (WGS) entry which is preliminary data.</text>
</comment>
<evidence type="ECO:0000313" key="3">
    <source>
        <dbReference type="Proteomes" id="UP000231194"/>
    </source>
</evidence>
<reference evidence="2 3" key="1">
    <citation type="submission" date="2017-11" db="EMBL/GenBank/DDBJ databases">
        <title>Bradyrhizobium forestalis sp. nov., an efficient nitrogen-fixing bacterium isolated from nodules of forest legume species in the Amazon.</title>
        <authorList>
            <person name="Costa E.M."/>
            <person name="Guimaraes A."/>
            <person name="Carvalho T.S."/>
            <person name="Rodrigues T.L."/>
            <person name="Ribeiro P.R.A."/>
            <person name="Lebbe L."/>
            <person name="Willems A."/>
            <person name="Moreira F.M.S."/>
        </authorList>
    </citation>
    <scope>NUCLEOTIDE SEQUENCE [LARGE SCALE GENOMIC DNA]</scope>
    <source>
        <strain evidence="2 3">INPA54B</strain>
    </source>
</reference>
<sequence>MKLSELPAYQAQYLKKLGAMRPSALASPARGKQPVHPTSDRPLFPIIYIIISILYEFAILF</sequence>
<keyword evidence="1" id="KW-0812">Transmembrane</keyword>
<dbReference type="AlphaFoldDB" id="A0A2M8RAH3"/>
<keyword evidence="1" id="KW-1133">Transmembrane helix</keyword>
<evidence type="ECO:0000256" key="1">
    <source>
        <dbReference type="SAM" id="Phobius"/>
    </source>
</evidence>
<evidence type="ECO:0000313" key="2">
    <source>
        <dbReference type="EMBL" id="PJG54822.1"/>
    </source>
</evidence>
<feature type="transmembrane region" description="Helical" evidence="1">
    <location>
        <begin position="42"/>
        <end position="60"/>
    </location>
</feature>
<name>A0A2M8RAH3_9BRAD</name>
<organism evidence="2 3">
    <name type="scientific">Bradyrhizobium forestalis</name>
    <dbReference type="NCBI Taxonomy" id="1419263"/>
    <lineage>
        <taxon>Bacteria</taxon>
        <taxon>Pseudomonadati</taxon>
        <taxon>Pseudomonadota</taxon>
        <taxon>Alphaproteobacteria</taxon>
        <taxon>Hyphomicrobiales</taxon>
        <taxon>Nitrobacteraceae</taxon>
        <taxon>Bradyrhizobium</taxon>
    </lineage>
</organism>
<keyword evidence="3" id="KW-1185">Reference proteome</keyword>
<protein>
    <submittedName>
        <fullName evidence="2">Uncharacterized protein</fullName>
    </submittedName>
</protein>
<gene>
    <name evidence="2" type="ORF">CVM73_12005</name>
</gene>
<dbReference type="EMBL" id="PGVG01000008">
    <property type="protein sequence ID" value="PJG54822.1"/>
    <property type="molecule type" value="Genomic_DNA"/>
</dbReference>
<accession>A0A2M8RAH3</accession>
<keyword evidence="1" id="KW-0472">Membrane</keyword>
<proteinExistence type="predicted"/>